<dbReference type="AlphaFoldDB" id="A0A9Q0B1K0"/>
<feature type="region of interest" description="Disordered" evidence="1">
    <location>
        <begin position="22"/>
        <end position="79"/>
    </location>
</feature>
<proteinExistence type="predicted"/>
<evidence type="ECO:0000256" key="1">
    <source>
        <dbReference type="SAM" id="MobiDB-lite"/>
    </source>
</evidence>
<dbReference type="Proteomes" id="UP001056436">
    <property type="component" value="Unassembled WGS sequence"/>
</dbReference>
<evidence type="ECO:0000313" key="2">
    <source>
        <dbReference type="EMBL" id="KAI3544349.1"/>
    </source>
</evidence>
<organism evidence="2 3">
    <name type="scientific">Colletotrichum abscissum</name>
    <dbReference type="NCBI Taxonomy" id="1671311"/>
    <lineage>
        <taxon>Eukaryota</taxon>
        <taxon>Fungi</taxon>
        <taxon>Dikarya</taxon>
        <taxon>Ascomycota</taxon>
        <taxon>Pezizomycotina</taxon>
        <taxon>Sordariomycetes</taxon>
        <taxon>Hypocreomycetidae</taxon>
        <taxon>Glomerellales</taxon>
        <taxon>Glomerellaceae</taxon>
        <taxon>Colletotrichum</taxon>
        <taxon>Colletotrichum acutatum species complex</taxon>
    </lineage>
</organism>
<protein>
    <submittedName>
        <fullName evidence="2">Uncharacterized protein</fullName>
    </submittedName>
</protein>
<name>A0A9Q0B1K0_9PEZI</name>
<keyword evidence="3" id="KW-1185">Reference proteome</keyword>
<reference evidence="2" key="1">
    <citation type="submission" date="2019-01" db="EMBL/GenBank/DDBJ databases">
        <title>Colletotrichum abscissum LGMF1257.</title>
        <authorList>
            <person name="Baroncelli R."/>
        </authorList>
    </citation>
    <scope>NUCLEOTIDE SEQUENCE</scope>
    <source>
        <strain evidence="2">Ca142</strain>
    </source>
</reference>
<dbReference type="EMBL" id="SDAQ01000067">
    <property type="protein sequence ID" value="KAI3544349.1"/>
    <property type="molecule type" value="Genomic_DNA"/>
</dbReference>
<comment type="caution">
    <text evidence="2">The sequence shown here is derived from an EMBL/GenBank/DDBJ whole genome shotgun (WGS) entry which is preliminary data.</text>
</comment>
<evidence type="ECO:0000313" key="3">
    <source>
        <dbReference type="Proteomes" id="UP001056436"/>
    </source>
</evidence>
<accession>A0A9Q0B1K0</accession>
<gene>
    <name evidence="2" type="ORF">CABS02_09751</name>
</gene>
<sequence>MLRHAIVHTDKIHTLLSHNTTTIPFTTSPVPTPTEDYTLNKVRGTEYEPDKSSSSDPVPVRCGQHTDQLGSSSKSKASKNCAVRSFPYKKVPYHAVDSGGLTVRGVPAWAFRFLMDE</sequence>
<feature type="compositionally biased region" description="Basic and acidic residues" evidence="1">
    <location>
        <begin position="43"/>
        <end position="53"/>
    </location>
</feature>